<dbReference type="Gene3D" id="2.160.20.80">
    <property type="entry name" value="E3 ubiquitin-protein ligase SopA"/>
    <property type="match status" value="1"/>
</dbReference>
<accession>A0A1V1NYG3</accession>
<organism evidence="1 2">
    <name type="scientific">Candidatus Magnetoglobus multicellularis str. Araruama</name>
    <dbReference type="NCBI Taxonomy" id="890399"/>
    <lineage>
        <taxon>Bacteria</taxon>
        <taxon>Pseudomonadati</taxon>
        <taxon>Thermodesulfobacteriota</taxon>
        <taxon>Desulfobacteria</taxon>
        <taxon>Desulfobacterales</taxon>
        <taxon>Desulfobacteraceae</taxon>
        <taxon>Candidatus Magnetoglobus</taxon>
    </lineage>
</organism>
<evidence type="ECO:0000313" key="2">
    <source>
        <dbReference type="Proteomes" id="UP000189670"/>
    </source>
</evidence>
<name>A0A1V1NYG3_9BACT</name>
<sequence length="171" mass="18938">MHKVFDKAQADQMLRTTKELFPEKVRLSGANLHNMDLRGANLEKANLSQSDFSHSDLSYSNLKKAKLIGCNLTEAKFIHANASKAQFREANIKEADFRNCQLYACDFRGMLNTSTANLSGAEGIDERHILQKLIIPVIQKGGHCRRVEISVISPDEVLCASGGNDGLIFCV</sequence>
<dbReference type="PANTHER" id="PTHR14136">
    <property type="entry name" value="BTB_POZ DOMAIN-CONTAINING PROTEIN KCTD9"/>
    <property type="match status" value="1"/>
</dbReference>
<gene>
    <name evidence="1" type="ORF">OMM_05078</name>
</gene>
<dbReference type="AlphaFoldDB" id="A0A1V1NYG3"/>
<dbReference type="PANTHER" id="PTHR14136:SF17">
    <property type="entry name" value="BTB_POZ DOMAIN-CONTAINING PROTEIN KCTD9"/>
    <property type="match status" value="1"/>
</dbReference>
<dbReference type="InterPro" id="IPR051082">
    <property type="entry name" value="Pentapeptide-BTB/POZ_domain"/>
</dbReference>
<proteinExistence type="predicted"/>
<dbReference type="Proteomes" id="UP000189670">
    <property type="component" value="Unassembled WGS sequence"/>
</dbReference>
<reference evidence="2" key="1">
    <citation type="submission" date="2012-11" db="EMBL/GenBank/DDBJ databases">
        <authorList>
            <person name="Lucero-Rivera Y.E."/>
            <person name="Tovar-Ramirez D."/>
        </authorList>
    </citation>
    <scope>NUCLEOTIDE SEQUENCE [LARGE SCALE GENOMIC DNA]</scope>
    <source>
        <strain evidence="2">Araruama</strain>
    </source>
</reference>
<dbReference type="InterPro" id="IPR001646">
    <property type="entry name" value="5peptide_repeat"/>
</dbReference>
<dbReference type="Pfam" id="PF00805">
    <property type="entry name" value="Pentapeptide"/>
    <property type="match status" value="1"/>
</dbReference>
<comment type="caution">
    <text evidence="1">The sequence shown here is derived from an EMBL/GenBank/DDBJ whole genome shotgun (WGS) entry which is preliminary data.</text>
</comment>
<protein>
    <submittedName>
        <fullName evidence="1">Pentapeptide repeat-containing protein</fullName>
    </submittedName>
</protein>
<dbReference type="SUPFAM" id="SSF141571">
    <property type="entry name" value="Pentapeptide repeat-like"/>
    <property type="match status" value="1"/>
</dbReference>
<evidence type="ECO:0000313" key="1">
    <source>
        <dbReference type="EMBL" id="ETR67546.1"/>
    </source>
</evidence>
<dbReference type="EMBL" id="ATBP01001328">
    <property type="protein sequence ID" value="ETR67546.1"/>
    <property type="molecule type" value="Genomic_DNA"/>
</dbReference>